<dbReference type="PRINTS" id="PR00455">
    <property type="entry name" value="HTHTETR"/>
</dbReference>
<dbReference type="InterPro" id="IPR036271">
    <property type="entry name" value="Tet_transcr_reg_TetR-rel_C_sf"/>
</dbReference>
<dbReference type="PROSITE" id="PS50977">
    <property type="entry name" value="HTH_TETR_2"/>
    <property type="match status" value="2"/>
</dbReference>
<dbReference type="InterPro" id="IPR050109">
    <property type="entry name" value="HTH-type_TetR-like_transc_reg"/>
</dbReference>
<feature type="DNA-binding region" description="H-T-H motif" evidence="5">
    <location>
        <begin position="24"/>
        <end position="43"/>
    </location>
</feature>
<dbReference type="Pfam" id="PF13977">
    <property type="entry name" value="TetR_C_6"/>
    <property type="match status" value="1"/>
</dbReference>
<dbReference type="Gene3D" id="1.10.10.60">
    <property type="entry name" value="Homeodomain-like"/>
    <property type="match status" value="2"/>
</dbReference>
<evidence type="ECO:0000256" key="2">
    <source>
        <dbReference type="ARBA" id="ARBA00023015"/>
    </source>
</evidence>
<dbReference type="InterPro" id="IPR001647">
    <property type="entry name" value="HTH_TetR"/>
</dbReference>
<reference evidence="7" key="1">
    <citation type="submission" date="2016-08" db="EMBL/GenBank/DDBJ databases">
        <title>Complete Genome Seqeunce of Paenibacillus sp. nov. IHBB 9852 from high altitute lake of Indian trans-Himalayas.</title>
        <authorList>
            <person name="Kiran S."/>
            <person name="Swarnkar M.K."/>
            <person name="Rana A."/>
            <person name="Tewari R."/>
            <person name="Gulati A."/>
        </authorList>
    </citation>
    <scope>NUCLEOTIDE SEQUENCE [LARGE SCALE GENOMIC DNA]</scope>
    <source>
        <strain evidence="7">IHBB 9852</strain>
    </source>
</reference>
<dbReference type="SUPFAM" id="SSF48498">
    <property type="entry name" value="Tetracyclin repressor-like, C-terminal domain"/>
    <property type="match status" value="1"/>
</dbReference>
<evidence type="ECO:0000313" key="9">
    <source>
        <dbReference type="Proteomes" id="UP000189059"/>
    </source>
</evidence>
<evidence type="ECO:0000313" key="8">
    <source>
        <dbReference type="EMBL" id="OOC63308.1"/>
    </source>
</evidence>
<feature type="domain" description="HTH tetR-type" evidence="6">
    <location>
        <begin position="67"/>
        <end position="127"/>
    </location>
</feature>
<organism evidence="7">
    <name type="scientific">Paenibacillus ihbetae</name>
    <dbReference type="NCBI Taxonomy" id="1870820"/>
    <lineage>
        <taxon>Bacteria</taxon>
        <taxon>Bacillati</taxon>
        <taxon>Bacillota</taxon>
        <taxon>Bacilli</taxon>
        <taxon>Bacillales</taxon>
        <taxon>Paenibacillaceae</taxon>
        <taxon>Paenibacillus</taxon>
    </lineage>
</organism>
<dbReference type="InterPro" id="IPR009057">
    <property type="entry name" value="Homeodomain-like_sf"/>
</dbReference>
<evidence type="ECO:0000256" key="5">
    <source>
        <dbReference type="PROSITE-ProRule" id="PRU00335"/>
    </source>
</evidence>
<evidence type="ECO:0000313" key="7">
    <source>
        <dbReference type="EMBL" id="ANY74510.1"/>
    </source>
</evidence>
<dbReference type="RefSeq" id="WP_077568042.1">
    <property type="nucleotide sequence ID" value="NZ_CP016809.1"/>
</dbReference>
<proteinExistence type="predicted"/>
<keyword evidence="4" id="KW-0804">Transcription</keyword>
<dbReference type="PANTHER" id="PTHR30055">
    <property type="entry name" value="HTH-TYPE TRANSCRIPTIONAL REGULATOR RUTR"/>
    <property type="match status" value="1"/>
</dbReference>
<dbReference type="PANTHER" id="PTHR30055:SF234">
    <property type="entry name" value="HTH-TYPE TRANSCRIPTIONAL REGULATOR BETI"/>
    <property type="match status" value="1"/>
</dbReference>
<keyword evidence="3 5" id="KW-0238">DNA-binding</keyword>
<dbReference type="EMBL" id="CP016809">
    <property type="protein sequence ID" value="ANY74510.1"/>
    <property type="molecule type" value="Genomic_DNA"/>
</dbReference>
<evidence type="ECO:0000256" key="3">
    <source>
        <dbReference type="ARBA" id="ARBA00023125"/>
    </source>
</evidence>
<keyword evidence="2" id="KW-0805">Transcription regulation</keyword>
<dbReference type="EMBL" id="MRVI01000001">
    <property type="protein sequence ID" value="OOC63308.1"/>
    <property type="molecule type" value="Genomic_DNA"/>
</dbReference>
<accession>A0A1B2E3F0</accession>
<dbReference type="Proteomes" id="UP000189059">
    <property type="component" value="Unassembled WGS sequence"/>
</dbReference>
<evidence type="ECO:0000256" key="1">
    <source>
        <dbReference type="ARBA" id="ARBA00022491"/>
    </source>
</evidence>
<protein>
    <recommendedName>
        <fullName evidence="6">HTH tetR-type domain-containing protein</fullName>
    </recommendedName>
</protein>
<feature type="domain" description="HTH tetR-type" evidence="6">
    <location>
        <begin position="1"/>
        <end position="61"/>
    </location>
</feature>
<keyword evidence="9" id="KW-1185">Reference proteome</keyword>
<name>A0A1B2E3F0_9BACL</name>
<keyword evidence="1" id="KW-0678">Repressor</keyword>
<feature type="DNA-binding region" description="H-T-H motif" evidence="5">
    <location>
        <begin position="90"/>
        <end position="109"/>
    </location>
</feature>
<gene>
    <name evidence="8" type="ORF">BBD40_16430</name>
    <name evidence="7" type="ORF">BBD41_19125</name>
</gene>
<dbReference type="GO" id="GO:0000976">
    <property type="term" value="F:transcription cis-regulatory region binding"/>
    <property type="evidence" value="ECO:0007669"/>
    <property type="project" value="TreeGrafter"/>
</dbReference>
<dbReference type="GO" id="GO:0003700">
    <property type="term" value="F:DNA-binding transcription factor activity"/>
    <property type="evidence" value="ECO:0007669"/>
    <property type="project" value="TreeGrafter"/>
</dbReference>
<dbReference type="Gene3D" id="1.10.357.10">
    <property type="entry name" value="Tetracycline Repressor, domain 2"/>
    <property type="match status" value="1"/>
</dbReference>
<dbReference type="OrthoDB" id="9814200at2"/>
<evidence type="ECO:0000259" key="6">
    <source>
        <dbReference type="PROSITE" id="PS50977"/>
    </source>
</evidence>
<dbReference type="KEGG" id="pib:BBD41_19125"/>
<dbReference type="AlphaFoldDB" id="A0A1B2E3F0"/>
<dbReference type="SUPFAM" id="SSF46689">
    <property type="entry name" value="Homeodomain-like"/>
    <property type="match status" value="2"/>
</dbReference>
<evidence type="ECO:0000256" key="4">
    <source>
        <dbReference type="ARBA" id="ARBA00023163"/>
    </source>
</evidence>
<reference evidence="8 9" key="2">
    <citation type="submission" date="2016-12" db="EMBL/GenBank/DDBJ databases">
        <title>Genome sequencing and description of Paenibacillus sp. nov. from high altitude lake in the Indian Trans- Himalayas.</title>
        <authorList>
            <person name="Kiran S."/>
            <person name="Swarnkar M.K."/>
            <person name="Rana A."/>
            <person name="Tewari R."/>
            <person name="Gulati A."/>
        </authorList>
    </citation>
    <scope>NUCLEOTIDE SEQUENCE [LARGE SCALE GENOMIC DNA]</scope>
    <source>
        <strain evidence="8 9">IHBB 9951</strain>
    </source>
</reference>
<sequence length="265" mass="29709">MDSKSRIVEIALSMADRLPLDKINYADIAEAAGVHWTTVRRHLGSKEQMRAYLADQLSDQGRDPAKADTRTKILESARSVFARCGYNGATLDQVAADAGMSKGAVYWHYASKQDLYMALLEHNVAAQRRLIPMQAQAVLEAEDPIQALSFWLRGQFRACLEHPDSALLFLEFLVSSRERGIREKLAAVFDEMHEQVSHMLAELQRSGRLSGKADAKAMSVYIQSVMHGLMVTAVIHRDDMELDSMMDDFAGMLWNGIDPRPSPER</sequence>
<dbReference type="InterPro" id="IPR039538">
    <property type="entry name" value="BetI_C"/>
</dbReference>
<dbReference type="Pfam" id="PF00440">
    <property type="entry name" value="TetR_N"/>
    <property type="match status" value="1"/>
</dbReference>